<dbReference type="Gene3D" id="3.30.70.100">
    <property type="match status" value="1"/>
</dbReference>
<protein>
    <recommendedName>
        <fullName evidence="3">HMA domain-containing protein</fullName>
    </recommendedName>
</protein>
<keyword evidence="5" id="KW-1185">Reference proteome</keyword>
<dbReference type="PROSITE" id="PS50846">
    <property type="entry name" value="HMA_2"/>
    <property type="match status" value="1"/>
</dbReference>
<dbReference type="PANTHER" id="PTHR34681">
    <property type="entry name" value="UVEAL AUTOANTIGEN WITH COILED-COIL/ANKYRIN"/>
    <property type="match status" value="1"/>
</dbReference>
<dbReference type="InterPro" id="IPR006121">
    <property type="entry name" value="HMA_dom"/>
</dbReference>
<evidence type="ECO:0000256" key="1">
    <source>
        <dbReference type="SAM" id="Coils"/>
    </source>
</evidence>
<reference evidence="4" key="1">
    <citation type="submission" date="2018-11" db="EMBL/GenBank/DDBJ databases">
        <authorList>
            <person name="Grassa J C."/>
        </authorList>
    </citation>
    <scope>NUCLEOTIDE SEQUENCE [LARGE SCALE GENOMIC DNA]</scope>
</reference>
<organism evidence="4 5">
    <name type="scientific">Cannabis sativa</name>
    <name type="common">Hemp</name>
    <name type="synonym">Marijuana</name>
    <dbReference type="NCBI Taxonomy" id="3483"/>
    <lineage>
        <taxon>Eukaryota</taxon>
        <taxon>Viridiplantae</taxon>
        <taxon>Streptophyta</taxon>
        <taxon>Embryophyta</taxon>
        <taxon>Tracheophyta</taxon>
        <taxon>Spermatophyta</taxon>
        <taxon>Magnoliopsida</taxon>
        <taxon>eudicotyledons</taxon>
        <taxon>Gunneridae</taxon>
        <taxon>Pentapetalae</taxon>
        <taxon>rosids</taxon>
        <taxon>fabids</taxon>
        <taxon>Rosales</taxon>
        <taxon>Cannabaceae</taxon>
        <taxon>Cannabis</taxon>
    </lineage>
</organism>
<dbReference type="EMBL" id="UZAU01000635">
    <property type="status" value="NOT_ANNOTATED_CDS"/>
    <property type="molecule type" value="Genomic_DNA"/>
</dbReference>
<sequence length="365" mass="40125">MASSDSPIPPPVSAPLSPKKENIIPAAKKIEELNESRSELLTRIQGLKQDLQSWRSKLDSQVKVYRDELSELKKSLNTEVDQLRTEFLDLRTTLQQQQDDVSTSLRNLGEVSGNVVKAEDTKTGKEVNELPKEEVENKEVENLKTWDLKVSIHCEGCKRKVKKTLQKIDGVYTTIIDSQQQRVTVTESLKNKAVNPSNKTEVNATENAAKNESEKKQSQVSAIKGKSPEESPSGEESGAGEKKGQNKVSVVEEGEVNGGGGGLSKKKKKRGQKGNYSENGNVNGGGSTSNNTPACRGSQSTSQANHSLRYTYPYGYGPVPAYYSTMHHPSKTPSSPYTCANTHQEMMYGSFEIFSDENVNGCFIM</sequence>
<dbReference type="Proteomes" id="UP000596661">
    <property type="component" value="Chromosome 7"/>
</dbReference>
<feature type="compositionally biased region" description="Polar residues" evidence="2">
    <location>
        <begin position="189"/>
        <end position="208"/>
    </location>
</feature>
<dbReference type="InterPro" id="IPR036163">
    <property type="entry name" value="HMA_dom_sf"/>
</dbReference>
<dbReference type="EnsemblPlants" id="evm.model.07.446">
    <property type="protein sequence ID" value="cds.evm.model.07.446"/>
    <property type="gene ID" value="evm.TU.07.446"/>
</dbReference>
<accession>A0A803Q537</accession>
<feature type="region of interest" description="Disordered" evidence="2">
    <location>
        <begin position="1"/>
        <end position="21"/>
    </location>
</feature>
<feature type="region of interest" description="Disordered" evidence="2">
    <location>
        <begin position="189"/>
        <end position="303"/>
    </location>
</feature>
<feature type="domain" description="HMA" evidence="3">
    <location>
        <begin position="143"/>
        <end position="213"/>
    </location>
</feature>
<evidence type="ECO:0000313" key="5">
    <source>
        <dbReference type="Proteomes" id="UP000596661"/>
    </source>
</evidence>
<reference evidence="4" key="2">
    <citation type="submission" date="2021-03" db="UniProtKB">
        <authorList>
            <consortium name="EnsemblPlants"/>
        </authorList>
    </citation>
    <scope>IDENTIFICATION</scope>
</reference>
<keyword evidence="1" id="KW-0175">Coiled coil</keyword>
<name>A0A803Q537_CANSA</name>
<evidence type="ECO:0000313" key="4">
    <source>
        <dbReference type="EnsemblPlants" id="cds.evm.model.07.446"/>
    </source>
</evidence>
<feature type="coiled-coil region" evidence="1">
    <location>
        <begin position="30"/>
        <end position="100"/>
    </location>
</feature>
<proteinExistence type="predicted"/>
<dbReference type="GO" id="GO:0046872">
    <property type="term" value="F:metal ion binding"/>
    <property type="evidence" value="ECO:0007669"/>
    <property type="project" value="InterPro"/>
</dbReference>
<dbReference type="Gramene" id="evm.model.07.446">
    <property type="protein sequence ID" value="cds.evm.model.07.446"/>
    <property type="gene ID" value="evm.TU.07.446"/>
</dbReference>
<dbReference type="CDD" id="cd00371">
    <property type="entry name" value="HMA"/>
    <property type="match status" value="1"/>
</dbReference>
<evidence type="ECO:0000259" key="3">
    <source>
        <dbReference type="PROSITE" id="PS50846"/>
    </source>
</evidence>
<dbReference type="SUPFAM" id="SSF55008">
    <property type="entry name" value="HMA, heavy metal-associated domain"/>
    <property type="match status" value="1"/>
</dbReference>
<dbReference type="PANTHER" id="PTHR34681:SF2">
    <property type="entry name" value="UVEAL AUTOANTIGEN WITH COILED-COIL_ANKYRIN"/>
    <property type="match status" value="1"/>
</dbReference>
<evidence type="ECO:0000256" key="2">
    <source>
        <dbReference type="SAM" id="MobiDB-lite"/>
    </source>
</evidence>
<dbReference type="Pfam" id="PF00403">
    <property type="entry name" value="HMA"/>
    <property type="match status" value="1"/>
</dbReference>
<dbReference type="AlphaFoldDB" id="A0A803Q537"/>